<protein>
    <submittedName>
        <fullName evidence="4">Endonuclease/exonuclease/phosphatase family protein</fullName>
    </submittedName>
</protein>
<dbReference type="InterPro" id="IPR003961">
    <property type="entry name" value="FN3_dom"/>
</dbReference>
<dbReference type="Pfam" id="PF00041">
    <property type="entry name" value="fn3"/>
    <property type="match status" value="1"/>
</dbReference>
<dbReference type="PANTHER" id="PTHR12121:SF36">
    <property type="entry name" value="ENDONUCLEASE_EXONUCLEASE_PHOSPHATASE DOMAIN-CONTAINING PROTEIN"/>
    <property type="match status" value="1"/>
</dbReference>
<keyword evidence="2" id="KW-0119">Carbohydrate metabolism</keyword>
<accession>A0ABS9L6L2</accession>
<evidence type="ECO:0000313" key="5">
    <source>
        <dbReference type="Proteomes" id="UP001165368"/>
    </source>
</evidence>
<comment type="caution">
    <text evidence="4">The sequence shown here is derived from an EMBL/GenBank/DDBJ whole genome shotgun (WGS) entry which is preliminary data.</text>
</comment>
<gene>
    <name evidence="4" type="ORF">LVY72_10075</name>
</gene>
<dbReference type="CDD" id="cd00063">
    <property type="entry name" value="FN3"/>
    <property type="match status" value="2"/>
</dbReference>
<proteinExistence type="predicted"/>
<dbReference type="InterPro" id="IPR036116">
    <property type="entry name" value="FN3_sf"/>
</dbReference>
<dbReference type="Pfam" id="PF03372">
    <property type="entry name" value="Exo_endo_phos"/>
    <property type="match status" value="1"/>
</dbReference>
<dbReference type="SUPFAM" id="SSF49265">
    <property type="entry name" value="Fibronectin type III"/>
    <property type="match status" value="2"/>
</dbReference>
<dbReference type="InterPro" id="IPR050410">
    <property type="entry name" value="CCR4/nocturin_mRNA_transcr"/>
</dbReference>
<dbReference type="SMART" id="SM00060">
    <property type="entry name" value="FN3"/>
    <property type="match status" value="2"/>
</dbReference>
<keyword evidence="4" id="KW-0255">Endonuclease</keyword>
<dbReference type="PROSITE" id="PS50853">
    <property type="entry name" value="FN3"/>
    <property type="match status" value="1"/>
</dbReference>
<keyword evidence="4" id="KW-0378">Hydrolase</keyword>
<reference evidence="4" key="1">
    <citation type="submission" date="2022-01" db="EMBL/GenBank/DDBJ databases">
        <authorList>
            <person name="Jo J.-H."/>
            <person name="Im W.-T."/>
        </authorList>
    </citation>
    <scope>NUCLEOTIDE SEQUENCE</scope>
    <source>
        <strain evidence="4">I2-34</strain>
    </source>
</reference>
<dbReference type="Proteomes" id="UP001165368">
    <property type="component" value="Unassembled WGS sequence"/>
</dbReference>
<keyword evidence="5" id="KW-1185">Reference proteome</keyword>
<evidence type="ECO:0000256" key="1">
    <source>
        <dbReference type="ARBA" id="ARBA00023295"/>
    </source>
</evidence>
<keyword evidence="1" id="KW-0326">Glycosidase</keyword>
<feature type="domain" description="Fibronectin type-III" evidence="3">
    <location>
        <begin position="172"/>
        <end position="266"/>
    </location>
</feature>
<dbReference type="Gene3D" id="3.60.10.10">
    <property type="entry name" value="Endonuclease/exonuclease/phosphatase"/>
    <property type="match status" value="1"/>
</dbReference>
<dbReference type="SUPFAM" id="SSF56219">
    <property type="entry name" value="DNase I-like"/>
    <property type="match status" value="1"/>
</dbReference>
<dbReference type="Gene3D" id="2.60.40.10">
    <property type="entry name" value="Immunoglobulins"/>
    <property type="match status" value="3"/>
</dbReference>
<name>A0ABS9L6L2_9MICC</name>
<evidence type="ECO:0000259" key="3">
    <source>
        <dbReference type="PROSITE" id="PS50853"/>
    </source>
</evidence>
<keyword evidence="4" id="KW-0540">Nuclease</keyword>
<organism evidence="4 5">
    <name type="scientific">Arthrobacter hankyongi</name>
    <dbReference type="NCBI Taxonomy" id="2904801"/>
    <lineage>
        <taxon>Bacteria</taxon>
        <taxon>Bacillati</taxon>
        <taxon>Actinomycetota</taxon>
        <taxon>Actinomycetes</taxon>
        <taxon>Micrococcales</taxon>
        <taxon>Micrococcaceae</taxon>
        <taxon>Arthrobacter</taxon>
    </lineage>
</organism>
<dbReference type="InterPro" id="IPR036691">
    <property type="entry name" value="Endo/exonu/phosph_ase_sf"/>
</dbReference>
<dbReference type="EMBL" id="JAKLTQ010000006">
    <property type="protein sequence ID" value="MCG2622266.1"/>
    <property type="molecule type" value="Genomic_DNA"/>
</dbReference>
<dbReference type="PANTHER" id="PTHR12121">
    <property type="entry name" value="CARBON CATABOLITE REPRESSOR PROTEIN 4"/>
    <property type="match status" value="1"/>
</dbReference>
<dbReference type="GO" id="GO:0004519">
    <property type="term" value="F:endonuclease activity"/>
    <property type="evidence" value="ECO:0007669"/>
    <property type="project" value="UniProtKB-KW"/>
</dbReference>
<evidence type="ECO:0000256" key="2">
    <source>
        <dbReference type="ARBA" id="ARBA00023326"/>
    </source>
</evidence>
<keyword evidence="2" id="KW-0624">Polysaccharide degradation</keyword>
<dbReference type="InterPro" id="IPR005135">
    <property type="entry name" value="Endo/exonuclease/phosphatase"/>
</dbReference>
<evidence type="ECO:0000313" key="4">
    <source>
        <dbReference type="EMBL" id="MCG2622266.1"/>
    </source>
</evidence>
<sequence>MSGATGYTVRIATNPKFTSGRKTFKPGKASQKVTKLRNCTTYYFKVNAHKGSAAGGAYSATSKVTLNCYGPEKTSSIGKFSTITVKPKSGTSIGISWSRPKSATRYELWRSTSTNFSTDLAKVKTSKTWYIDQNLKASTPGKSYYYRILAFKSGSSTVRYSTKFEANLAPGVPGGARVLGTSASGATLAWNASTNARQYVVRTATDQGFTQNVKTFTTTDGRNRLAVNTLTAGRKYFFQVKAVNGNKQHIASSRYGASVSATTLASGTPLTVMSFNVLTANLNDGIASHNWTTRKPAVVNVIGGSGADVVGVQEAYATVSYPGVVDAKPQWEDLRQGLVTRGYERALSGTDGLYGTQCGGTGCAQDEYLQDGNHIFYRTSTVRPIGSGGRIQLTNPDNRTSGYTAVWQVFEKRDGSGVRFLAVDTHLYWQGINVRGSFEAARTKQAQSLVAALNTVNRDGLPVILLGDFNSKPYHDPITAIEMAGYSDAAGVDVPQTKATYNSFHGFRNPPPHTWGNHIDFVFLSPDVSAKKWELLANIDLTTGKFVGAIPSDHHALRATLTLPK</sequence>
<dbReference type="InterPro" id="IPR013783">
    <property type="entry name" value="Ig-like_fold"/>
</dbReference>